<dbReference type="PANTHER" id="PTHR33376">
    <property type="match status" value="1"/>
</dbReference>
<dbReference type="NCBIfam" id="NF037995">
    <property type="entry name" value="TRAP_S1"/>
    <property type="match status" value="1"/>
</dbReference>
<dbReference type="NCBIfam" id="TIGR00787">
    <property type="entry name" value="dctP"/>
    <property type="match status" value="1"/>
</dbReference>
<dbReference type="Pfam" id="PF03480">
    <property type="entry name" value="DctP"/>
    <property type="match status" value="1"/>
</dbReference>
<evidence type="ECO:0000256" key="2">
    <source>
        <dbReference type="ARBA" id="ARBA00022448"/>
    </source>
</evidence>
<accession>A0ABU3S497</accession>
<evidence type="ECO:0000256" key="1">
    <source>
        <dbReference type="ARBA" id="ARBA00009023"/>
    </source>
</evidence>
<proteinExistence type="inferred from homology"/>
<protein>
    <submittedName>
        <fullName evidence="5">DctP family TRAP transporter solute-binding subunit</fullName>
    </submittedName>
</protein>
<dbReference type="InterPro" id="IPR038404">
    <property type="entry name" value="TRAP_DctP_sf"/>
</dbReference>
<dbReference type="PANTHER" id="PTHR33376:SF7">
    <property type="entry name" value="C4-DICARBOXYLATE-BINDING PROTEIN DCTB"/>
    <property type="match status" value="1"/>
</dbReference>
<comment type="caution">
    <text evidence="5">The sequence shown here is derived from an EMBL/GenBank/DDBJ whole genome shotgun (WGS) entry which is preliminary data.</text>
</comment>
<keyword evidence="2" id="KW-0813">Transport</keyword>
<reference evidence="5 6" key="1">
    <citation type="submission" date="2023-09" db="EMBL/GenBank/DDBJ databases">
        <title>Whole genome shotgun sequencing (WGS) of Bosea sp. ZW T0_25, isolated from stored onions (Allium cepa).</title>
        <authorList>
            <person name="Stoll D.A."/>
            <person name="Huch M."/>
        </authorList>
    </citation>
    <scope>NUCLEOTIDE SEQUENCE [LARGE SCALE GENOMIC DNA]</scope>
    <source>
        <strain evidence="5 6">ZW T0_25</strain>
    </source>
</reference>
<organism evidence="5 6">
    <name type="scientific">Bosea rubneri</name>
    <dbReference type="NCBI Taxonomy" id="3075434"/>
    <lineage>
        <taxon>Bacteria</taxon>
        <taxon>Pseudomonadati</taxon>
        <taxon>Pseudomonadota</taxon>
        <taxon>Alphaproteobacteria</taxon>
        <taxon>Hyphomicrobiales</taxon>
        <taxon>Boseaceae</taxon>
        <taxon>Bosea</taxon>
    </lineage>
</organism>
<dbReference type="InterPro" id="IPR004682">
    <property type="entry name" value="TRAP_DctP"/>
</dbReference>
<dbReference type="RefSeq" id="WP_316017500.1">
    <property type="nucleotide sequence ID" value="NZ_JAWDID010000007.1"/>
</dbReference>
<dbReference type="EMBL" id="JAWDID010000007">
    <property type="protein sequence ID" value="MDU0339601.1"/>
    <property type="molecule type" value="Genomic_DNA"/>
</dbReference>
<feature type="signal peptide" evidence="4">
    <location>
        <begin position="1"/>
        <end position="26"/>
    </location>
</feature>
<feature type="chain" id="PRO_5046983513" evidence="4">
    <location>
        <begin position="27"/>
        <end position="329"/>
    </location>
</feature>
<gene>
    <name evidence="5" type="ORF">RKE40_06905</name>
</gene>
<evidence type="ECO:0000256" key="4">
    <source>
        <dbReference type="SAM" id="SignalP"/>
    </source>
</evidence>
<dbReference type="InterPro" id="IPR018389">
    <property type="entry name" value="DctP_fam"/>
</dbReference>
<evidence type="ECO:0000313" key="5">
    <source>
        <dbReference type="EMBL" id="MDU0339601.1"/>
    </source>
</evidence>
<keyword evidence="3 4" id="KW-0732">Signal</keyword>
<evidence type="ECO:0000256" key="3">
    <source>
        <dbReference type="ARBA" id="ARBA00022729"/>
    </source>
</evidence>
<dbReference type="Gene3D" id="3.40.190.170">
    <property type="entry name" value="Bacterial extracellular solute-binding protein, family 7"/>
    <property type="match status" value="1"/>
</dbReference>
<dbReference type="Proteomes" id="UP001254257">
    <property type="component" value="Unassembled WGS sequence"/>
</dbReference>
<name>A0ABU3S497_9HYPH</name>
<keyword evidence="6" id="KW-1185">Reference proteome</keyword>
<dbReference type="CDD" id="cd13676">
    <property type="entry name" value="PBP2_TRAP_DctP2_like"/>
    <property type="match status" value="1"/>
</dbReference>
<evidence type="ECO:0000313" key="6">
    <source>
        <dbReference type="Proteomes" id="UP001254257"/>
    </source>
</evidence>
<dbReference type="SUPFAM" id="SSF53850">
    <property type="entry name" value="Periplasmic binding protein-like II"/>
    <property type="match status" value="1"/>
</dbReference>
<comment type="similarity">
    <text evidence="1">Belongs to the bacterial solute-binding protein 7 family.</text>
</comment>
<sequence>MKFVGMTALAKVAAVLGCFAAVPAMAQNKVQIRLGHVLAENHSWNLAAKGFAEDVAKATEGRVTIQVFPSGQLGTEKDVVEGLQIGTMQGGVIGSGSFQPIEPRMGIVELPYAWPTREKAFAAFDGEMGTELAKLLAAKNIVVLGWWENGYRHITTKKAPVNKPEDLKGVKIRVTPDKVRLDTFRALGAEPAPLAFGELYSALQQGVFDAQENPLSIIDSSSFADVQKYVALTGHVWGAACLVVSKRIWDQVGPADKEAVLAAAAKWRDEQRKMVTASDQQLVEKLTAKGMTVNKVDPTPFIAAVQPVWKSQEAVYGPALMALLDKYRK</sequence>
<dbReference type="PIRSF" id="PIRSF006470">
    <property type="entry name" value="DctB"/>
    <property type="match status" value="1"/>
</dbReference>